<dbReference type="SMART" id="SM00291">
    <property type="entry name" value="ZnF_ZZ"/>
    <property type="match status" value="1"/>
</dbReference>
<dbReference type="Gene3D" id="6.10.140.70">
    <property type="match status" value="1"/>
</dbReference>
<evidence type="ECO:0000256" key="5">
    <source>
        <dbReference type="ARBA" id="ARBA00022771"/>
    </source>
</evidence>
<dbReference type="Pfam" id="PF00569">
    <property type="entry name" value="ZZ"/>
    <property type="match status" value="1"/>
</dbReference>
<evidence type="ECO:0000313" key="16">
    <source>
        <dbReference type="Proteomes" id="UP000663882"/>
    </source>
</evidence>
<dbReference type="OrthoDB" id="10014385at2759"/>
<accession>A0A814JVF5</accession>
<dbReference type="Proteomes" id="UP000663882">
    <property type="component" value="Unassembled WGS sequence"/>
</dbReference>
<dbReference type="Pfam" id="PF09068">
    <property type="entry name" value="EF-hand_2"/>
    <property type="match status" value="1"/>
</dbReference>
<feature type="compositionally biased region" description="Acidic residues" evidence="10">
    <location>
        <begin position="483"/>
        <end position="498"/>
    </location>
</feature>
<dbReference type="Gene3D" id="1.10.238.10">
    <property type="entry name" value="EF-hand"/>
    <property type="match status" value="1"/>
</dbReference>
<keyword evidence="3" id="KW-0963">Cytoplasm</keyword>
<protein>
    <recommendedName>
        <fullName evidence="11">ZZ-type domain-containing protein</fullName>
    </recommendedName>
</protein>
<evidence type="ECO:0000256" key="8">
    <source>
        <dbReference type="ARBA" id="ARBA00023212"/>
    </source>
</evidence>
<dbReference type="InterPro" id="IPR000433">
    <property type="entry name" value="Znf_ZZ"/>
</dbReference>
<comment type="subcellular location">
    <subcellularLocation>
        <location evidence="2">Cell membrane</location>
        <location evidence="2">Sarcolemma</location>
        <topology evidence="2">Peripheral membrane protein</topology>
        <orientation evidence="2">Cytoplasmic side</orientation>
    </subcellularLocation>
    <subcellularLocation>
        <location evidence="1">Cytoplasm</location>
        <location evidence="1">Cytoskeleton</location>
    </subcellularLocation>
</comment>
<dbReference type="Proteomes" id="UP000663889">
    <property type="component" value="Unassembled WGS sequence"/>
</dbReference>
<dbReference type="InterPro" id="IPR050774">
    <property type="entry name" value="KCMF1/Dystrophin"/>
</dbReference>
<evidence type="ECO:0000313" key="14">
    <source>
        <dbReference type="EMBL" id="CAF3656553.1"/>
    </source>
</evidence>
<dbReference type="EMBL" id="CAJNOU010000963">
    <property type="protein sequence ID" value="CAF1124262.1"/>
    <property type="molecule type" value="Genomic_DNA"/>
</dbReference>
<evidence type="ECO:0000313" key="12">
    <source>
        <dbReference type="EMBL" id="CAF1044219.1"/>
    </source>
</evidence>
<dbReference type="SUPFAM" id="SSF47473">
    <property type="entry name" value="EF-hand"/>
    <property type="match status" value="2"/>
</dbReference>
<dbReference type="GO" id="GO:0005886">
    <property type="term" value="C:plasma membrane"/>
    <property type="evidence" value="ECO:0007669"/>
    <property type="project" value="TreeGrafter"/>
</dbReference>
<evidence type="ECO:0000313" key="13">
    <source>
        <dbReference type="EMBL" id="CAF1124262.1"/>
    </source>
</evidence>
<evidence type="ECO:0000256" key="1">
    <source>
        <dbReference type="ARBA" id="ARBA00004245"/>
    </source>
</evidence>
<keyword evidence="7" id="KW-0106">Calcium</keyword>
<dbReference type="GO" id="GO:0008270">
    <property type="term" value="F:zinc ion binding"/>
    <property type="evidence" value="ECO:0007669"/>
    <property type="project" value="UniProtKB-KW"/>
</dbReference>
<keyword evidence="5 9" id="KW-0863">Zinc-finger</keyword>
<dbReference type="Proteomes" id="UP000663823">
    <property type="component" value="Unassembled WGS sequence"/>
</dbReference>
<evidence type="ECO:0000256" key="4">
    <source>
        <dbReference type="ARBA" id="ARBA00022723"/>
    </source>
</evidence>
<evidence type="ECO:0000313" key="15">
    <source>
        <dbReference type="EMBL" id="CAF3867407.1"/>
    </source>
</evidence>
<feature type="domain" description="ZZ-type" evidence="11">
    <location>
        <begin position="237"/>
        <end position="293"/>
    </location>
</feature>
<evidence type="ECO:0000256" key="7">
    <source>
        <dbReference type="ARBA" id="ARBA00022837"/>
    </source>
</evidence>
<dbReference type="PANTHER" id="PTHR12268">
    <property type="entry name" value="E3 UBIQUITIN-PROTEIN LIGASE KCMF1"/>
    <property type="match status" value="1"/>
</dbReference>
<dbReference type="EMBL" id="CAJOBE010000541">
    <property type="protein sequence ID" value="CAF3656553.1"/>
    <property type="molecule type" value="Genomic_DNA"/>
</dbReference>
<dbReference type="InterPro" id="IPR015154">
    <property type="entry name" value="EF-hand_dom_typ2"/>
</dbReference>
<dbReference type="PROSITE" id="PS50135">
    <property type="entry name" value="ZF_ZZ_2"/>
    <property type="match status" value="1"/>
</dbReference>
<dbReference type="Proteomes" id="UP000663874">
    <property type="component" value="Unassembled WGS sequence"/>
</dbReference>
<keyword evidence="4" id="KW-0479">Metal-binding</keyword>
<dbReference type="EMBL" id="CAJOAX010003682">
    <property type="protein sequence ID" value="CAF3867407.1"/>
    <property type="molecule type" value="Genomic_DNA"/>
</dbReference>
<gene>
    <name evidence="14" type="ORF">FNK824_LOCUS6295</name>
    <name evidence="15" type="ORF">OTI717_LOCUS22030</name>
    <name evidence="12" type="ORF">RFH988_LOCUS16381</name>
    <name evidence="13" type="ORF">SEV965_LOCUS17073</name>
</gene>
<dbReference type="AlphaFoldDB" id="A0A814JVF5"/>
<evidence type="ECO:0000259" key="11">
    <source>
        <dbReference type="PROSITE" id="PS50135"/>
    </source>
</evidence>
<sequence length="543" mass="63402">MTTTESIEKDSNEKLYDVITQKLESLSKIRFAAYRVACKLRALQKYLKLTYVDYNILVRAFNTQQLQFGVEIRLISLDNARKVLIAIYQLISSYHFSETTIEETVETLLRFLCEILNIKLGEDFDLNSFKIILFALSSARLPEKYRCFFRQITAPNIIASQVKLTELFEILLKLPNHFDNVDSFYTDNIPGCAQSCLEHTHDGIVREDIFVNWMSREPQTLVWLPTLHRLIATETVRHEAQCNVCKAYPVIGMRYRCLRCFNFDLCQTCFFTGDHGQKHDGNHPIEEYCKQVTPFEDLKAFFEFIKLKVGKNELKRKERYLTIERSKSSSDVQIPNSDQLITNEHHSLHREEKTNKKPHLQDIYRPITKTETNEIPLHEEEKIPLTTYNNSSIDEKKKLNNDECLVNNEQIQQQPKKLNYITIEKKKISSPNQTQIIEDDDAPILMPKQHKPIKKSSLINQHTNELVHSEHYKLPLKNKANDNNEDDGDDDDDDDDDEYRPPLPPKQRHTNNISRALVYDFIGSELQELRATLAQFDRNTSTV</sequence>
<keyword evidence="8" id="KW-0206">Cytoskeleton</keyword>
<dbReference type="Pfam" id="PF09069">
    <property type="entry name" value="EF-hand_3"/>
    <property type="match status" value="1"/>
</dbReference>
<feature type="region of interest" description="Disordered" evidence="10">
    <location>
        <begin position="472"/>
        <end position="511"/>
    </location>
</feature>
<dbReference type="Gene3D" id="3.30.60.90">
    <property type="match status" value="1"/>
</dbReference>
<dbReference type="InterPro" id="IPR043145">
    <property type="entry name" value="Znf_ZZ_sf"/>
</dbReference>
<name>A0A814JVF5_9BILA</name>
<proteinExistence type="predicted"/>
<evidence type="ECO:0000256" key="3">
    <source>
        <dbReference type="ARBA" id="ARBA00022490"/>
    </source>
</evidence>
<keyword evidence="6" id="KW-0862">Zinc</keyword>
<evidence type="ECO:0000256" key="10">
    <source>
        <dbReference type="SAM" id="MobiDB-lite"/>
    </source>
</evidence>
<evidence type="ECO:0000256" key="2">
    <source>
        <dbReference type="ARBA" id="ARBA00004278"/>
    </source>
</evidence>
<dbReference type="EMBL" id="CAJNOO010000837">
    <property type="protein sequence ID" value="CAF1044219.1"/>
    <property type="molecule type" value="Genomic_DNA"/>
</dbReference>
<organism evidence="12 16">
    <name type="scientific">Rotaria sordida</name>
    <dbReference type="NCBI Taxonomy" id="392033"/>
    <lineage>
        <taxon>Eukaryota</taxon>
        <taxon>Metazoa</taxon>
        <taxon>Spiralia</taxon>
        <taxon>Gnathifera</taxon>
        <taxon>Rotifera</taxon>
        <taxon>Eurotatoria</taxon>
        <taxon>Bdelloidea</taxon>
        <taxon>Philodinida</taxon>
        <taxon>Philodinidae</taxon>
        <taxon>Rotaria</taxon>
    </lineage>
</organism>
<reference evidence="12" key="1">
    <citation type="submission" date="2021-02" db="EMBL/GenBank/DDBJ databases">
        <authorList>
            <person name="Nowell W R."/>
        </authorList>
    </citation>
    <scope>NUCLEOTIDE SEQUENCE</scope>
</reference>
<evidence type="ECO:0000256" key="6">
    <source>
        <dbReference type="ARBA" id="ARBA00022833"/>
    </source>
</evidence>
<dbReference type="SUPFAM" id="SSF57850">
    <property type="entry name" value="RING/U-box"/>
    <property type="match status" value="1"/>
</dbReference>
<dbReference type="InterPro" id="IPR015153">
    <property type="entry name" value="EF-hand_dom_typ1"/>
</dbReference>
<dbReference type="InterPro" id="IPR011992">
    <property type="entry name" value="EF-hand-dom_pair"/>
</dbReference>
<dbReference type="PANTHER" id="PTHR12268:SF14">
    <property type="entry name" value="DYSTROPHIN-1"/>
    <property type="match status" value="1"/>
</dbReference>
<dbReference type="GO" id="GO:0005737">
    <property type="term" value="C:cytoplasm"/>
    <property type="evidence" value="ECO:0007669"/>
    <property type="project" value="UniProtKB-SubCell"/>
</dbReference>
<dbReference type="PROSITE" id="PS01357">
    <property type="entry name" value="ZF_ZZ_1"/>
    <property type="match status" value="1"/>
</dbReference>
<comment type="caution">
    <text evidence="12">The sequence shown here is derived from an EMBL/GenBank/DDBJ whole genome shotgun (WGS) entry which is preliminary data.</text>
</comment>
<evidence type="ECO:0000256" key="9">
    <source>
        <dbReference type="PROSITE-ProRule" id="PRU00228"/>
    </source>
</evidence>